<keyword evidence="1" id="KW-1133">Transmembrane helix</keyword>
<sequence>MNNLQKVLKKGEGYQIKKKRWQKIVFNILLIYVSINLTGYFLIHIFSNSDSGKNGVEIKNTLTKQEKNIISSPEAQSFAQQFAEQFYTWKAKDKEGRMKNLAQFLSEGVDSQAGLKEESLDNSNSQVIGTQIYSINEIDAKKANLTVRVSTIFETLNKDGKSEKKYNVIRYLSIPIGTNGTSFAVIDLPKVIPQPQKANLKKEIEDTDEIDDTNKKEEIKKFLAQFLKTYAEGSSQELAYLMENGKPIKGYNKLLTFKEIESIQVYKGKDYLVRTTASFQDNGTKIIMSMPFKIDIVQKNNQLLISKIREK</sequence>
<dbReference type="Proteomes" id="UP000251213">
    <property type="component" value="Unassembled WGS sequence"/>
</dbReference>
<evidence type="ECO:0000313" key="3">
    <source>
        <dbReference type="Proteomes" id="UP000251213"/>
    </source>
</evidence>
<keyword evidence="3" id="KW-1185">Reference proteome</keyword>
<proteinExistence type="predicted"/>
<organism evidence="2 3">
    <name type="scientific">Thermoflavimicrobium daqui</name>
    <dbReference type="NCBI Taxonomy" id="2137476"/>
    <lineage>
        <taxon>Bacteria</taxon>
        <taxon>Bacillati</taxon>
        <taxon>Bacillota</taxon>
        <taxon>Bacilli</taxon>
        <taxon>Bacillales</taxon>
        <taxon>Thermoactinomycetaceae</taxon>
        <taxon>Thermoflavimicrobium</taxon>
    </lineage>
</organism>
<keyword evidence="1" id="KW-0812">Transmembrane</keyword>
<protein>
    <recommendedName>
        <fullName evidence="4">Conjugal transfer protein</fullName>
    </recommendedName>
</protein>
<dbReference type="Pfam" id="PF12642">
    <property type="entry name" value="TpcC"/>
    <property type="match status" value="1"/>
</dbReference>
<accession>A0A364K1M0</accession>
<dbReference type="EMBL" id="QJKK01000011">
    <property type="protein sequence ID" value="RAL21930.1"/>
    <property type="molecule type" value="Genomic_DNA"/>
</dbReference>
<reference evidence="2 3" key="1">
    <citation type="submission" date="2018-06" db="EMBL/GenBank/DDBJ databases">
        <title>Thermoflavimicrobium daqus sp. nov., a thermophilic microbe isolated from Moutai-flavour Daqu.</title>
        <authorList>
            <person name="Wang X."/>
            <person name="Zhou H."/>
        </authorList>
    </citation>
    <scope>NUCLEOTIDE SEQUENCE [LARGE SCALE GENOMIC DNA]</scope>
    <source>
        <strain evidence="2 3">FBKL4.011</strain>
    </source>
</reference>
<dbReference type="CDD" id="cd16428">
    <property type="entry name" value="TcpC_C"/>
    <property type="match status" value="1"/>
</dbReference>
<dbReference type="Gene3D" id="3.10.450.540">
    <property type="match status" value="2"/>
</dbReference>
<comment type="caution">
    <text evidence="2">The sequence shown here is derived from an EMBL/GenBank/DDBJ whole genome shotgun (WGS) entry which is preliminary data.</text>
</comment>
<dbReference type="InterPro" id="IPR035628">
    <property type="entry name" value="TcpC_C"/>
</dbReference>
<dbReference type="CDD" id="cd16386">
    <property type="entry name" value="TcpC_N"/>
    <property type="match status" value="1"/>
</dbReference>
<name>A0A364K1M0_9BACL</name>
<evidence type="ECO:0000313" key="2">
    <source>
        <dbReference type="EMBL" id="RAL21930.1"/>
    </source>
</evidence>
<reference evidence="2 3" key="2">
    <citation type="submission" date="2018-06" db="EMBL/GenBank/DDBJ databases">
        <authorList>
            <person name="Zhirakovskaya E."/>
        </authorList>
    </citation>
    <scope>NUCLEOTIDE SEQUENCE [LARGE SCALE GENOMIC DNA]</scope>
    <source>
        <strain evidence="2 3">FBKL4.011</strain>
    </source>
</reference>
<dbReference type="InterPro" id="IPR024735">
    <property type="entry name" value="TcpC"/>
</dbReference>
<gene>
    <name evidence="2" type="ORF">DL897_15170</name>
</gene>
<feature type="transmembrane region" description="Helical" evidence="1">
    <location>
        <begin position="24"/>
        <end position="43"/>
    </location>
</feature>
<evidence type="ECO:0000256" key="1">
    <source>
        <dbReference type="SAM" id="Phobius"/>
    </source>
</evidence>
<dbReference type="AlphaFoldDB" id="A0A364K1M0"/>
<dbReference type="RefSeq" id="WP_113659972.1">
    <property type="nucleotide sequence ID" value="NZ_KZ845673.1"/>
</dbReference>
<dbReference type="OrthoDB" id="2795238at2"/>
<keyword evidence="1" id="KW-0472">Membrane</keyword>
<evidence type="ECO:0008006" key="4">
    <source>
        <dbReference type="Google" id="ProtNLM"/>
    </source>
</evidence>